<dbReference type="EMBL" id="NSNE01000010">
    <property type="protein sequence ID" value="RPM13483.1"/>
    <property type="molecule type" value="Genomic_DNA"/>
</dbReference>
<evidence type="ECO:0000256" key="1">
    <source>
        <dbReference type="SAM" id="MobiDB-lite"/>
    </source>
</evidence>
<comment type="caution">
    <text evidence="2">The sequence shown here is derived from an EMBL/GenBank/DDBJ whole genome shotgun (WGS) entry which is preliminary data.</text>
</comment>
<dbReference type="GO" id="GO:0016874">
    <property type="term" value="F:ligase activity"/>
    <property type="evidence" value="ECO:0007669"/>
    <property type="project" value="UniProtKB-KW"/>
</dbReference>
<accession>A0A211V4C4</accession>
<sequence length="57" mass="6165">MGLRGRPGRPHIWVRVTPGEKGFTGRIGGAPGNLTAEKTNLDGTPASSRDNPRELRR</sequence>
<dbReference type="Proteomes" id="UP000284767">
    <property type="component" value="Unassembled WGS sequence"/>
</dbReference>
<evidence type="ECO:0000313" key="2">
    <source>
        <dbReference type="EMBL" id="OTI57980.1"/>
    </source>
</evidence>
<dbReference type="EMBL" id="NFFZ01000015">
    <property type="protein sequence ID" value="OTI57980.1"/>
    <property type="molecule type" value="Genomic_DNA"/>
</dbReference>
<dbReference type="Proteomes" id="UP000194857">
    <property type="component" value="Unassembled WGS sequence"/>
</dbReference>
<gene>
    <name evidence="2" type="ORF">CAZ10_25240</name>
    <name evidence="3" type="ORF">IPC1295_17950</name>
</gene>
<feature type="region of interest" description="Disordered" evidence="1">
    <location>
        <begin position="23"/>
        <end position="57"/>
    </location>
</feature>
<protein>
    <submittedName>
        <fullName evidence="2">Ligase</fullName>
    </submittedName>
</protein>
<organism evidence="2 4">
    <name type="scientific">Pseudomonas aeruginosa</name>
    <dbReference type="NCBI Taxonomy" id="287"/>
    <lineage>
        <taxon>Bacteria</taxon>
        <taxon>Pseudomonadati</taxon>
        <taxon>Pseudomonadota</taxon>
        <taxon>Gammaproteobacteria</taxon>
        <taxon>Pseudomonadales</taxon>
        <taxon>Pseudomonadaceae</taxon>
        <taxon>Pseudomonas</taxon>
    </lineage>
</organism>
<evidence type="ECO:0000313" key="3">
    <source>
        <dbReference type="EMBL" id="RPM13483.1"/>
    </source>
</evidence>
<evidence type="ECO:0000313" key="4">
    <source>
        <dbReference type="Proteomes" id="UP000194857"/>
    </source>
</evidence>
<feature type="compositionally biased region" description="Polar residues" evidence="1">
    <location>
        <begin position="36"/>
        <end position="49"/>
    </location>
</feature>
<dbReference type="AlphaFoldDB" id="A0A211V4C4"/>
<keyword evidence="2" id="KW-0436">Ligase</keyword>
<reference evidence="2 4" key="1">
    <citation type="submission" date="2017-05" db="EMBL/GenBank/DDBJ databases">
        <authorList>
            <person name="Song R."/>
            <person name="Chenine A.L."/>
            <person name="Ruprecht R.M."/>
        </authorList>
    </citation>
    <scope>NUCLEOTIDE SEQUENCE [LARGE SCALE GENOMIC DNA]</scope>
    <source>
        <strain evidence="2 4">S567_C10_BS</strain>
    </source>
</reference>
<reference evidence="3 5" key="2">
    <citation type="submission" date="2017-08" db="EMBL/GenBank/DDBJ databases">
        <authorList>
            <person name="Feschi L."/>
            <person name="Jeukens J."/>
            <person name="Emond-Rheault J.-G."/>
            <person name="Kukavica-Ibrulj I."/>
            <person name="Boyle B."/>
            <person name="Levesque R.C."/>
        </authorList>
    </citation>
    <scope>NUCLEOTIDE SEQUENCE [LARGE SCALE GENOMIC DNA]</scope>
    <source>
        <strain evidence="3 5">PA-W36</strain>
    </source>
</reference>
<reference evidence="3 5" key="3">
    <citation type="submission" date="2019-01" db="EMBL/GenBank/DDBJ databases">
        <title>The Pseudomonas aeruginosa pan-genome provides new insights on its population structure, horizontal gene transfer and pathogenicity.</title>
        <authorList>
            <person name="Freschi L."/>
            <person name="Vincent A.T."/>
            <person name="Jeukens J."/>
            <person name="Emond-Rheault J.-G."/>
            <person name="Kukavica-Ibrulj I."/>
            <person name="Dupont M.-J."/>
            <person name="Charette S.J."/>
            <person name="Boyle B."/>
            <person name="Levesque R.C."/>
        </authorList>
    </citation>
    <scope>NUCLEOTIDE SEQUENCE [LARGE SCALE GENOMIC DNA]</scope>
    <source>
        <strain evidence="3 5">PA-W36</strain>
    </source>
</reference>
<proteinExistence type="predicted"/>
<evidence type="ECO:0000313" key="5">
    <source>
        <dbReference type="Proteomes" id="UP000284767"/>
    </source>
</evidence>
<name>A0A211V4C4_PSEAI</name>